<protein>
    <submittedName>
        <fullName evidence="1">Uncharacterized protein</fullName>
    </submittedName>
</protein>
<reference evidence="1 2" key="1">
    <citation type="submission" date="2015-07" db="EMBL/GenBank/DDBJ databases">
        <title>Complete genome sequence of Prevotella intermedia strain 17-2.</title>
        <authorList>
            <person name="Nambu T."/>
        </authorList>
    </citation>
    <scope>NUCLEOTIDE SEQUENCE [LARGE SCALE GENOMIC DNA]</scope>
    <source>
        <strain evidence="1 2">17-2</strain>
    </source>
</reference>
<evidence type="ECO:0000313" key="1">
    <source>
        <dbReference type="EMBL" id="BAR94768.1"/>
    </source>
</evidence>
<accession>A0AAD1BGG4</accession>
<organism evidence="1 2">
    <name type="scientific">Prevotella intermedia</name>
    <dbReference type="NCBI Taxonomy" id="28131"/>
    <lineage>
        <taxon>Bacteria</taxon>
        <taxon>Pseudomonadati</taxon>
        <taxon>Bacteroidota</taxon>
        <taxon>Bacteroidia</taxon>
        <taxon>Bacteroidales</taxon>
        <taxon>Prevotellaceae</taxon>
        <taxon>Prevotella</taxon>
    </lineage>
</organism>
<name>A0AAD1BGG4_PREIN</name>
<evidence type="ECO:0000313" key="2">
    <source>
        <dbReference type="Proteomes" id="UP000067008"/>
    </source>
</evidence>
<dbReference type="RefSeq" id="WP_044047682.1">
    <property type="nucleotide sequence ID" value="NZ_AP014925.1"/>
</dbReference>
<sequence>MACKKDHKNLSDIMNSIPTDQGGIERHKCAACAYEKGLEAGLSLKKNLDINSVLNDLDDSQAGAQRHKNAHAAFALGYYKGVSQRIDDDNNK</sequence>
<dbReference type="EMBL" id="AP014925">
    <property type="protein sequence ID" value="BAR94768.1"/>
    <property type="molecule type" value="Genomic_DNA"/>
</dbReference>
<dbReference type="Proteomes" id="UP000067008">
    <property type="component" value="Chromosome 2"/>
</dbReference>
<proteinExistence type="predicted"/>
<dbReference type="AlphaFoldDB" id="A0AAD1BGG4"/>
<gene>
    <name evidence="1" type="ORF">PI172_0040</name>
</gene>